<keyword evidence="12 16" id="KW-0560">Oxidoreductase</keyword>
<keyword evidence="5 16" id="KW-0963">Cytoplasm</keyword>
<gene>
    <name evidence="16" type="primary">murB</name>
    <name evidence="18" type="ordered locus">Amico_0821</name>
</gene>
<evidence type="ECO:0000256" key="14">
    <source>
        <dbReference type="ARBA" id="ARBA00023316"/>
    </source>
</evidence>
<evidence type="ECO:0000256" key="16">
    <source>
        <dbReference type="HAMAP-Rule" id="MF_00037"/>
    </source>
</evidence>
<evidence type="ECO:0000256" key="2">
    <source>
        <dbReference type="ARBA" id="ARBA00003921"/>
    </source>
</evidence>
<evidence type="ECO:0000256" key="12">
    <source>
        <dbReference type="ARBA" id="ARBA00023002"/>
    </source>
</evidence>
<dbReference type="SUPFAM" id="SSF56194">
    <property type="entry name" value="Uridine diphospho-N-Acetylenolpyruvylglucosamine reductase, MurB, C-terminal domain"/>
    <property type="match status" value="1"/>
</dbReference>
<dbReference type="GO" id="GO:0051301">
    <property type="term" value="P:cell division"/>
    <property type="evidence" value="ECO:0007669"/>
    <property type="project" value="UniProtKB-KW"/>
</dbReference>
<keyword evidence="6 16" id="KW-0132">Cell division</keyword>
<keyword evidence="10 16" id="KW-0133">Cell shape</keyword>
<dbReference type="GO" id="GO:0008360">
    <property type="term" value="P:regulation of cell shape"/>
    <property type="evidence" value="ECO:0007669"/>
    <property type="project" value="UniProtKB-KW"/>
</dbReference>
<keyword evidence="8 16" id="KW-0274">FAD</keyword>
<dbReference type="InterPro" id="IPR036635">
    <property type="entry name" value="MurB_C_sf"/>
</dbReference>
<dbReference type="HAMAP" id="MF_00037">
    <property type="entry name" value="MurB"/>
    <property type="match status" value="1"/>
</dbReference>
<feature type="active site" description="Proton donor" evidence="16">
    <location>
        <position position="225"/>
    </location>
</feature>
<evidence type="ECO:0000256" key="4">
    <source>
        <dbReference type="ARBA" id="ARBA00004752"/>
    </source>
</evidence>
<dbReference type="GO" id="GO:0009252">
    <property type="term" value="P:peptidoglycan biosynthetic process"/>
    <property type="evidence" value="ECO:0007669"/>
    <property type="project" value="UniProtKB-UniRule"/>
</dbReference>
<evidence type="ECO:0000256" key="7">
    <source>
        <dbReference type="ARBA" id="ARBA00022630"/>
    </source>
</evidence>
<dbReference type="InterPro" id="IPR003170">
    <property type="entry name" value="MurB"/>
</dbReference>
<dbReference type="STRING" id="572547.Amico_0821"/>
<dbReference type="Pfam" id="PF01565">
    <property type="entry name" value="FAD_binding_4"/>
    <property type="match status" value="1"/>
</dbReference>
<dbReference type="Gene3D" id="3.30.465.10">
    <property type="match status" value="1"/>
</dbReference>
<dbReference type="InterPro" id="IPR036318">
    <property type="entry name" value="FAD-bd_PCMH-like_sf"/>
</dbReference>
<dbReference type="GO" id="GO:0071555">
    <property type="term" value="P:cell wall organization"/>
    <property type="evidence" value="ECO:0007669"/>
    <property type="project" value="UniProtKB-KW"/>
</dbReference>
<dbReference type="InterPro" id="IPR016169">
    <property type="entry name" value="FAD-bd_PCMH_sub2"/>
</dbReference>
<comment type="catalytic activity">
    <reaction evidence="15 16">
        <text>UDP-N-acetyl-alpha-D-muramate + NADP(+) = UDP-N-acetyl-3-O-(1-carboxyvinyl)-alpha-D-glucosamine + NADPH + H(+)</text>
        <dbReference type="Rhea" id="RHEA:12248"/>
        <dbReference type="ChEBI" id="CHEBI:15378"/>
        <dbReference type="ChEBI" id="CHEBI:57783"/>
        <dbReference type="ChEBI" id="CHEBI:58349"/>
        <dbReference type="ChEBI" id="CHEBI:68483"/>
        <dbReference type="ChEBI" id="CHEBI:70757"/>
        <dbReference type="EC" id="1.3.1.98"/>
    </reaction>
</comment>
<feature type="active site" evidence="16">
    <location>
        <position position="176"/>
    </location>
</feature>
<keyword evidence="9 16" id="KW-0521">NADP</keyword>
<dbReference type="InterPro" id="IPR016167">
    <property type="entry name" value="FAD-bd_PCMH_sub1"/>
</dbReference>
<keyword evidence="11 16" id="KW-0573">Peptidoglycan synthesis</keyword>
<comment type="function">
    <text evidence="2 16">Cell wall formation.</text>
</comment>
<dbReference type="Gene3D" id="3.90.78.10">
    <property type="entry name" value="UDP-N-acetylenolpyruvoylglucosamine reductase, C-terminal domain"/>
    <property type="match status" value="1"/>
</dbReference>
<dbReference type="UniPathway" id="UPA00219"/>
<evidence type="ECO:0000256" key="13">
    <source>
        <dbReference type="ARBA" id="ARBA00023306"/>
    </source>
</evidence>
<feature type="domain" description="FAD-binding PCMH-type" evidence="17">
    <location>
        <begin position="31"/>
        <end position="197"/>
    </location>
</feature>
<dbReference type="InterPro" id="IPR006094">
    <property type="entry name" value="Oxid_FAD_bind_N"/>
</dbReference>
<dbReference type="eggNOG" id="COG0812">
    <property type="taxonomic scope" value="Bacteria"/>
</dbReference>
<comment type="similarity">
    <text evidence="16">Belongs to the MurB family.</text>
</comment>
<dbReference type="Gene3D" id="3.30.43.10">
    <property type="entry name" value="Uridine Diphospho-n-acetylenolpyruvylglucosamine Reductase, domain 2"/>
    <property type="match status" value="1"/>
</dbReference>
<dbReference type="InterPro" id="IPR011601">
    <property type="entry name" value="MurB_C"/>
</dbReference>
<evidence type="ECO:0000256" key="8">
    <source>
        <dbReference type="ARBA" id="ARBA00022827"/>
    </source>
</evidence>
<keyword evidence="19" id="KW-1185">Reference proteome</keyword>
<proteinExistence type="inferred from homology"/>
<sequence length="299" mass="32466">MTPCNVALLKRSIAGPVREHFPLSPLTTFGVGGSADVCIWPASTQDLVTLVKMKEDTSLNIIGGGSNLIISDGDIKGFVLCTKYLSSFSLFRKNNEVDIEVGTGVSLGVLVSFGLRYGFSGMEFGIGIPGTVGGAIIGNAGVQGETVSDVIQWVEVVDESGEVLRFKKEELPWGYRRSVLQERNYIVTACGLRLQAKDPYWVKEKADNFLQKRKSQPRGFKSAGCIFKNPDGESAGKLLDECGCKGLRVGGAIVSEAHANFILNMGDAKAADIWALIEECRRRVFEKTGYVLELEVRGF</sequence>
<keyword evidence="14 16" id="KW-0961">Cell wall biogenesis/degradation</keyword>
<evidence type="ECO:0000256" key="6">
    <source>
        <dbReference type="ARBA" id="ARBA00022618"/>
    </source>
</evidence>
<comment type="subcellular location">
    <subcellularLocation>
        <location evidence="3 16">Cytoplasm</location>
    </subcellularLocation>
</comment>
<dbReference type="NCBIfam" id="TIGR00179">
    <property type="entry name" value="murB"/>
    <property type="match status" value="1"/>
</dbReference>
<evidence type="ECO:0000256" key="15">
    <source>
        <dbReference type="ARBA" id="ARBA00048914"/>
    </source>
</evidence>
<evidence type="ECO:0000256" key="10">
    <source>
        <dbReference type="ARBA" id="ARBA00022960"/>
    </source>
</evidence>
<dbReference type="EC" id="1.3.1.98" evidence="16"/>
<evidence type="ECO:0000256" key="9">
    <source>
        <dbReference type="ARBA" id="ARBA00022857"/>
    </source>
</evidence>
<dbReference type="HOGENOM" id="CLU_035304_1_1_0"/>
<comment type="pathway">
    <text evidence="4 16">Cell wall biogenesis; peptidoglycan biosynthesis.</text>
</comment>
<dbReference type="NCBIfam" id="NF010480">
    <property type="entry name" value="PRK13905.1"/>
    <property type="match status" value="1"/>
</dbReference>
<evidence type="ECO:0000256" key="5">
    <source>
        <dbReference type="ARBA" id="ARBA00022490"/>
    </source>
</evidence>
<dbReference type="GO" id="GO:0008762">
    <property type="term" value="F:UDP-N-acetylmuramate dehydrogenase activity"/>
    <property type="evidence" value="ECO:0007669"/>
    <property type="project" value="UniProtKB-UniRule"/>
</dbReference>
<dbReference type="RefSeq" id="WP_013048220.1">
    <property type="nucleotide sequence ID" value="NC_014011.1"/>
</dbReference>
<dbReference type="PANTHER" id="PTHR21071">
    <property type="entry name" value="UDP-N-ACETYLENOLPYRUVOYLGLUCOSAMINE REDUCTASE"/>
    <property type="match status" value="1"/>
</dbReference>
<dbReference type="KEGG" id="aco:Amico_0821"/>
<evidence type="ECO:0000259" key="17">
    <source>
        <dbReference type="PROSITE" id="PS51387"/>
    </source>
</evidence>
<dbReference type="Proteomes" id="UP000002366">
    <property type="component" value="Chromosome"/>
</dbReference>
<comment type="cofactor">
    <cofactor evidence="1 16">
        <name>FAD</name>
        <dbReference type="ChEBI" id="CHEBI:57692"/>
    </cofactor>
</comment>
<dbReference type="AlphaFoldDB" id="D5EEH2"/>
<name>D5EEH2_AMICL</name>
<dbReference type="InterPro" id="IPR016166">
    <property type="entry name" value="FAD-bd_PCMH"/>
</dbReference>
<keyword evidence="7 16" id="KW-0285">Flavoprotein</keyword>
<evidence type="ECO:0000256" key="3">
    <source>
        <dbReference type="ARBA" id="ARBA00004496"/>
    </source>
</evidence>
<keyword evidence="13 16" id="KW-0131">Cell cycle</keyword>
<evidence type="ECO:0000256" key="11">
    <source>
        <dbReference type="ARBA" id="ARBA00022984"/>
    </source>
</evidence>
<evidence type="ECO:0000313" key="18">
    <source>
        <dbReference type="EMBL" id="ADE56954.1"/>
    </source>
</evidence>
<accession>D5EEH2</accession>
<evidence type="ECO:0000256" key="1">
    <source>
        <dbReference type="ARBA" id="ARBA00001974"/>
    </source>
</evidence>
<dbReference type="EMBL" id="CP001997">
    <property type="protein sequence ID" value="ADE56954.1"/>
    <property type="molecule type" value="Genomic_DNA"/>
</dbReference>
<organism evidence="18 19">
    <name type="scientific">Aminobacterium colombiense (strain DSM 12261 / ALA-1)</name>
    <dbReference type="NCBI Taxonomy" id="572547"/>
    <lineage>
        <taxon>Bacteria</taxon>
        <taxon>Thermotogati</taxon>
        <taxon>Synergistota</taxon>
        <taxon>Synergistia</taxon>
        <taxon>Synergistales</taxon>
        <taxon>Aminobacteriaceae</taxon>
        <taxon>Aminobacterium</taxon>
    </lineage>
</organism>
<dbReference type="SUPFAM" id="SSF56176">
    <property type="entry name" value="FAD-binding/transporter-associated domain-like"/>
    <property type="match status" value="1"/>
</dbReference>
<reference evidence="18 19" key="1">
    <citation type="journal article" date="2010" name="Stand. Genomic Sci.">
        <title>Complete genome sequence of Aminobacterium colombiense type strain (ALA-1).</title>
        <authorList>
            <person name="Chertkov O."/>
            <person name="Sikorski J."/>
            <person name="Brambilla E."/>
            <person name="Lapidus A."/>
            <person name="Copeland A."/>
            <person name="Glavina Del Rio T."/>
            <person name="Nolan M."/>
            <person name="Lucas S."/>
            <person name="Tice H."/>
            <person name="Cheng J.F."/>
            <person name="Han C."/>
            <person name="Detter J.C."/>
            <person name="Bruce D."/>
            <person name="Tapia R."/>
            <person name="Goodwin L."/>
            <person name="Pitluck S."/>
            <person name="Liolios K."/>
            <person name="Ivanova N."/>
            <person name="Mavromatis K."/>
            <person name="Ovchinnikova G."/>
            <person name="Pati A."/>
            <person name="Chen A."/>
            <person name="Palaniappan K."/>
            <person name="Land M."/>
            <person name="Hauser L."/>
            <person name="Chang Y.J."/>
            <person name="Jeffries C.D."/>
            <person name="Spring S."/>
            <person name="Rohde M."/>
            <person name="Goker M."/>
            <person name="Bristow J."/>
            <person name="Eisen J.A."/>
            <person name="Markowitz V."/>
            <person name="Hugenholtz P."/>
            <person name="Kyrpides N.C."/>
            <person name="Klenk H.P."/>
        </authorList>
    </citation>
    <scope>NUCLEOTIDE SEQUENCE [LARGE SCALE GENOMIC DNA]</scope>
    <source>
        <strain evidence="19">DSM 12261 / ALA-1</strain>
    </source>
</reference>
<dbReference type="GO" id="GO:0071949">
    <property type="term" value="F:FAD binding"/>
    <property type="evidence" value="ECO:0007669"/>
    <property type="project" value="InterPro"/>
</dbReference>
<feature type="active site" evidence="16">
    <location>
        <position position="295"/>
    </location>
</feature>
<dbReference type="OrthoDB" id="9804753at2"/>
<protein>
    <recommendedName>
        <fullName evidence="16">UDP-N-acetylenolpyruvoylglucosamine reductase</fullName>
        <ecNumber evidence="16">1.3.1.98</ecNumber>
    </recommendedName>
    <alternativeName>
        <fullName evidence="16">UDP-N-acetylmuramate dehydrogenase</fullName>
    </alternativeName>
</protein>
<dbReference type="PROSITE" id="PS51387">
    <property type="entry name" value="FAD_PCMH"/>
    <property type="match status" value="1"/>
</dbReference>
<evidence type="ECO:0000313" key="19">
    <source>
        <dbReference type="Proteomes" id="UP000002366"/>
    </source>
</evidence>
<dbReference type="Pfam" id="PF02873">
    <property type="entry name" value="MurB_C"/>
    <property type="match status" value="1"/>
</dbReference>
<dbReference type="PANTHER" id="PTHR21071:SF4">
    <property type="entry name" value="UDP-N-ACETYLENOLPYRUVOYLGLUCOSAMINE REDUCTASE"/>
    <property type="match status" value="1"/>
</dbReference>
<dbReference type="GO" id="GO:0005829">
    <property type="term" value="C:cytosol"/>
    <property type="evidence" value="ECO:0007669"/>
    <property type="project" value="TreeGrafter"/>
</dbReference>